<dbReference type="Proteomes" id="UP000189670">
    <property type="component" value="Unassembled WGS sequence"/>
</dbReference>
<keyword evidence="1" id="KW-1133">Transmembrane helix</keyword>
<proteinExistence type="predicted"/>
<dbReference type="InterPro" id="IPR021796">
    <property type="entry name" value="Tll0287-like_dom"/>
</dbReference>
<protein>
    <submittedName>
        <fullName evidence="3">HAMP domain-containing protein</fullName>
    </submittedName>
</protein>
<keyword evidence="1" id="KW-0472">Membrane</keyword>
<accession>A0A1V1P8U3</accession>
<evidence type="ECO:0000259" key="2">
    <source>
        <dbReference type="Pfam" id="PF11845"/>
    </source>
</evidence>
<dbReference type="EMBL" id="ATBP01000287">
    <property type="protein sequence ID" value="ETR71312.1"/>
    <property type="molecule type" value="Genomic_DNA"/>
</dbReference>
<keyword evidence="1" id="KW-0812">Transmembrane</keyword>
<feature type="transmembrane region" description="Helical" evidence="1">
    <location>
        <begin position="206"/>
        <end position="228"/>
    </location>
</feature>
<dbReference type="Gene3D" id="6.10.340.10">
    <property type="match status" value="1"/>
</dbReference>
<dbReference type="AlphaFoldDB" id="A0A1V1P8U3"/>
<dbReference type="Pfam" id="PF11845">
    <property type="entry name" value="Tll0287-like"/>
    <property type="match status" value="1"/>
</dbReference>
<evidence type="ECO:0000256" key="1">
    <source>
        <dbReference type="SAM" id="Phobius"/>
    </source>
</evidence>
<organism evidence="3 4">
    <name type="scientific">Candidatus Magnetoglobus multicellularis str. Araruama</name>
    <dbReference type="NCBI Taxonomy" id="890399"/>
    <lineage>
        <taxon>Bacteria</taxon>
        <taxon>Pseudomonadati</taxon>
        <taxon>Thermodesulfobacteriota</taxon>
        <taxon>Desulfobacteria</taxon>
        <taxon>Desulfobacterales</taxon>
        <taxon>Desulfobacteraceae</taxon>
        <taxon>Candidatus Magnetoglobus</taxon>
    </lineage>
</organism>
<comment type="caution">
    <text evidence="3">The sequence shown here is derived from an EMBL/GenBank/DDBJ whole genome shotgun (WGS) entry which is preliminary data.</text>
</comment>
<name>A0A1V1P8U3_9BACT</name>
<feature type="domain" description="Tll0287-like" evidence="2">
    <location>
        <begin position="31"/>
        <end position="194"/>
    </location>
</feature>
<feature type="transmembrane region" description="Helical" evidence="1">
    <location>
        <begin position="7"/>
        <end position="29"/>
    </location>
</feature>
<sequence length="320" mass="36506">MRLRNRLNIILSTIFIAVLSLFAAISYTMEHQQARDEVLQTARLILEMAASIRQYTIEEIAPLVNTEEMFHPQSVPAYAAISTFSHLKQRLKQYEYKESMLNPKNPIHRAAEWEVELIRAFRNETELNVIIGNRHTQTSDFLYLAMPMQLTDKKCLKCHDTSSNAPPEIVKKFGENGFGWKMNEILGVKIITVPTSLAHQKAQKSVFTLLISIICVFALIMVAINMMLKNSVVRPILSMSEIAEEISFGKKSVSAFPDIRIFEFKKLIAAIKRLKTSRDHTLNLLKQCTGTSTDPVQFNMQDVLSEPDMVRPQSESEIEM</sequence>
<evidence type="ECO:0000313" key="3">
    <source>
        <dbReference type="EMBL" id="ETR71312.1"/>
    </source>
</evidence>
<reference evidence="4" key="1">
    <citation type="submission" date="2012-11" db="EMBL/GenBank/DDBJ databases">
        <authorList>
            <person name="Lucero-Rivera Y.E."/>
            <person name="Tovar-Ramirez D."/>
        </authorList>
    </citation>
    <scope>NUCLEOTIDE SEQUENCE [LARGE SCALE GENOMIC DNA]</scope>
    <source>
        <strain evidence="4">Araruama</strain>
    </source>
</reference>
<evidence type="ECO:0000313" key="4">
    <source>
        <dbReference type="Proteomes" id="UP000189670"/>
    </source>
</evidence>
<gene>
    <name evidence="3" type="ORF">OMM_02577</name>
</gene>